<comment type="subcellular location">
    <subcellularLocation>
        <location evidence="1">Nucleus</location>
    </subcellularLocation>
</comment>
<sequence>MKVETVKKLVQENLKDDKSKITADAVLLITEVLNVFVAEAACRSAKQADRDSSPVVTREQFEKILPQLVSFGFLTVNDASQEMDPKPRHN</sequence>
<keyword evidence="6" id="KW-0234">DNA repair</keyword>
<dbReference type="GO" id="GO:0003677">
    <property type="term" value="F:DNA binding"/>
    <property type="evidence" value="ECO:0007669"/>
    <property type="project" value="UniProtKB-KW"/>
</dbReference>
<dbReference type="GO" id="GO:0071821">
    <property type="term" value="C:FANCM-MHF complex"/>
    <property type="evidence" value="ECO:0007669"/>
    <property type="project" value="TreeGrafter"/>
</dbReference>
<protein>
    <recommendedName>
        <fullName evidence="3">Centromere protein X</fullName>
    </recommendedName>
</protein>
<evidence type="ECO:0000313" key="10">
    <source>
        <dbReference type="Proteomes" id="UP001208570"/>
    </source>
</evidence>
<dbReference type="GO" id="GO:0031297">
    <property type="term" value="P:replication fork processing"/>
    <property type="evidence" value="ECO:0007669"/>
    <property type="project" value="TreeGrafter"/>
</dbReference>
<evidence type="ECO:0000256" key="1">
    <source>
        <dbReference type="ARBA" id="ARBA00004123"/>
    </source>
</evidence>
<evidence type="ECO:0000256" key="8">
    <source>
        <dbReference type="ARBA" id="ARBA00047146"/>
    </source>
</evidence>
<dbReference type="GO" id="GO:0051382">
    <property type="term" value="P:kinetochore assembly"/>
    <property type="evidence" value="ECO:0007669"/>
    <property type="project" value="InterPro"/>
</dbReference>
<dbReference type="InterPro" id="IPR018552">
    <property type="entry name" value="CENP-X"/>
</dbReference>
<dbReference type="PANTHER" id="PTHR28680:SF1">
    <property type="entry name" value="CENTROMERE PROTEIN X"/>
    <property type="match status" value="1"/>
</dbReference>
<dbReference type="Proteomes" id="UP001208570">
    <property type="component" value="Unassembled WGS sequence"/>
</dbReference>
<evidence type="ECO:0000256" key="5">
    <source>
        <dbReference type="ARBA" id="ARBA00023125"/>
    </source>
</evidence>
<dbReference type="GO" id="GO:0000712">
    <property type="term" value="P:resolution of meiotic recombination intermediates"/>
    <property type="evidence" value="ECO:0007669"/>
    <property type="project" value="TreeGrafter"/>
</dbReference>
<comment type="caution">
    <text evidence="9">The sequence shown here is derived from an EMBL/GenBank/DDBJ whole genome shotgun (WGS) entry which is preliminary data.</text>
</comment>
<comment type="subunit">
    <text evidence="8">Heterodimer with CENPX, sometimes called MHF; this interaction stabilizes both partners. MHF heterodimers can assemble to form tetrameric structures. MHF also coassemble with CENPT-CENPW heterodimers at centromeres to form the tetrameric CENP-T-W-S-X complex. Forms a discrete complex with FANCM and CENPX, called FANCM-MHF; this interaction, probably mediated by direct binding between CENPS and FANCM, leads to synergistic activation of double-stranded DNA binding and strongly stimulates FANCM-mediated DNA remodeling. Recruited by FANCM to the Fanconi anemia (FA) core complex, which consists of CENPS, CENPX, FANCA, FANCB, FANCC, FANCE, FANCF, FANCG, FANCL, FANCM, FAAP24 and FAAP100. The FA core complex associates with Bloom syndrome (BLM) complex, which consists of at least BLM, DNA topoisomerase 3-alpha (TOP3A), RMI1/BLAP75, RPA1/RPA70 and RPA2/RPA32. The super complex between FA and BLM is called BRAFT.</text>
</comment>
<dbReference type="AlphaFoldDB" id="A0AAD9N5Z5"/>
<dbReference type="PANTHER" id="PTHR28680">
    <property type="entry name" value="CENTROMERE PROTEIN X"/>
    <property type="match status" value="1"/>
</dbReference>
<keyword evidence="10" id="KW-1185">Reference proteome</keyword>
<dbReference type="GO" id="GO:0046982">
    <property type="term" value="F:protein heterodimerization activity"/>
    <property type="evidence" value="ECO:0007669"/>
    <property type="project" value="InterPro"/>
</dbReference>
<comment type="similarity">
    <text evidence="2">Belongs to the CENP-X/MHF2 family.</text>
</comment>
<dbReference type="Gene3D" id="6.10.130.30">
    <property type="match status" value="1"/>
</dbReference>
<evidence type="ECO:0000256" key="6">
    <source>
        <dbReference type="ARBA" id="ARBA00023204"/>
    </source>
</evidence>
<organism evidence="9 10">
    <name type="scientific">Paralvinella palmiformis</name>
    <dbReference type="NCBI Taxonomy" id="53620"/>
    <lineage>
        <taxon>Eukaryota</taxon>
        <taxon>Metazoa</taxon>
        <taxon>Spiralia</taxon>
        <taxon>Lophotrochozoa</taxon>
        <taxon>Annelida</taxon>
        <taxon>Polychaeta</taxon>
        <taxon>Sedentaria</taxon>
        <taxon>Canalipalpata</taxon>
        <taxon>Terebellida</taxon>
        <taxon>Terebelliformia</taxon>
        <taxon>Alvinellidae</taxon>
        <taxon>Paralvinella</taxon>
    </lineage>
</organism>
<dbReference type="CDD" id="cd22921">
    <property type="entry name" value="HFD_CENP-X"/>
    <property type="match status" value="1"/>
</dbReference>
<keyword evidence="7" id="KW-0539">Nucleus</keyword>
<gene>
    <name evidence="9" type="ORF">LSH36_217g03000</name>
</gene>
<proteinExistence type="inferred from homology"/>
<dbReference type="GO" id="GO:0043240">
    <property type="term" value="C:Fanconi anaemia nuclear complex"/>
    <property type="evidence" value="ECO:0007669"/>
    <property type="project" value="TreeGrafter"/>
</dbReference>
<evidence type="ECO:0000256" key="4">
    <source>
        <dbReference type="ARBA" id="ARBA00022763"/>
    </source>
</evidence>
<evidence type="ECO:0000256" key="7">
    <source>
        <dbReference type="ARBA" id="ARBA00023242"/>
    </source>
</evidence>
<evidence type="ECO:0000313" key="9">
    <source>
        <dbReference type="EMBL" id="KAK2156266.1"/>
    </source>
</evidence>
<evidence type="ECO:0000256" key="3">
    <source>
        <dbReference type="ARBA" id="ARBA00016388"/>
    </source>
</evidence>
<dbReference type="GO" id="GO:0006281">
    <property type="term" value="P:DNA repair"/>
    <property type="evidence" value="ECO:0007669"/>
    <property type="project" value="UniProtKB-KW"/>
</dbReference>
<evidence type="ECO:0000256" key="2">
    <source>
        <dbReference type="ARBA" id="ARBA00009359"/>
    </source>
</evidence>
<dbReference type="Pfam" id="PF09415">
    <property type="entry name" value="CENP-X"/>
    <property type="match status" value="1"/>
</dbReference>
<dbReference type="InterPro" id="IPR009072">
    <property type="entry name" value="Histone-fold"/>
</dbReference>
<keyword evidence="5" id="KW-0238">DNA-binding</keyword>
<accession>A0AAD9N5Z5</accession>
<dbReference type="Gene3D" id="1.20.5.4980">
    <property type="match status" value="1"/>
</dbReference>
<name>A0AAD9N5Z5_9ANNE</name>
<dbReference type="SUPFAM" id="SSF47113">
    <property type="entry name" value="Histone-fold"/>
    <property type="match status" value="1"/>
</dbReference>
<dbReference type="EMBL" id="JAODUP010000217">
    <property type="protein sequence ID" value="KAK2156266.1"/>
    <property type="molecule type" value="Genomic_DNA"/>
</dbReference>
<reference evidence="9" key="1">
    <citation type="journal article" date="2023" name="Mol. Biol. Evol.">
        <title>Third-Generation Sequencing Reveals the Adaptive Role of the Epigenome in Three Deep-Sea Polychaetes.</title>
        <authorList>
            <person name="Perez M."/>
            <person name="Aroh O."/>
            <person name="Sun Y."/>
            <person name="Lan Y."/>
            <person name="Juniper S.K."/>
            <person name="Young C.R."/>
            <person name="Angers B."/>
            <person name="Qian P.Y."/>
        </authorList>
    </citation>
    <scope>NUCLEOTIDE SEQUENCE</scope>
    <source>
        <strain evidence="9">P08H-3</strain>
    </source>
</reference>
<keyword evidence="4" id="KW-0227">DNA damage</keyword>